<keyword evidence="11 16" id="KW-0472">Membrane</keyword>
<feature type="binding site" evidence="14">
    <location>
        <begin position="93"/>
        <end position="97"/>
    </location>
    <ligand>
        <name>GTP</name>
        <dbReference type="ChEBI" id="CHEBI:37565"/>
        <label>1</label>
    </ligand>
</feature>
<dbReference type="PANTHER" id="PTHR43185">
    <property type="entry name" value="FERROUS IRON TRANSPORT PROTEIN B"/>
    <property type="match status" value="1"/>
</dbReference>
<evidence type="ECO:0000259" key="17">
    <source>
        <dbReference type="PROSITE" id="PS51711"/>
    </source>
</evidence>
<evidence type="ECO:0000256" key="7">
    <source>
        <dbReference type="ARBA" id="ARBA00022989"/>
    </source>
</evidence>
<dbReference type="GO" id="GO:0015093">
    <property type="term" value="F:ferrous iron transmembrane transporter activity"/>
    <property type="evidence" value="ECO:0007669"/>
    <property type="project" value="UniProtKB-UniRule"/>
</dbReference>
<dbReference type="InterPro" id="IPR006073">
    <property type="entry name" value="GTP-bd"/>
</dbReference>
<keyword evidence="9" id="KW-0406">Ion transport</keyword>
<keyword evidence="3" id="KW-1003">Cell membrane</keyword>
<gene>
    <name evidence="18" type="primary">feoB</name>
    <name evidence="18" type="ORF">ENW83_02155</name>
</gene>
<comment type="subcellular location">
    <subcellularLocation>
        <location evidence="1">Cell membrane</location>
        <topology evidence="1">Multi-pass membrane protein</topology>
    </subcellularLocation>
</comment>
<evidence type="ECO:0000256" key="4">
    <source>
        <dbReference type="ARBA" id="ARBA00022496"/>
    </source>
</evidence>
<feature type="domain" description="FeoB-type G" evidence="17">
    <location>
        <begin position="61"/>
        <end position="223"/>
    </location>
</feature>
<dbReference type="EMBL" id="DTLS01000057">
    <property type="protein sequence ID" value="HGZ59996.1"/>
    <property type="molecule type" value="Genomic_DNA"/>
</dbReference>
<dbReference type="InterPro" id="IPR050860">
    <property type="entry name" value="FeoB_GTPase"/>
</dbReference>
<dbReference type="Gene3D" id="1.10.287.1770">
    <property type="match status" value="1"/>
</dbReference>
<dbReference type="Pfam" id="PF17910">
    <property type="entry name" value="FeoB_Cyto"/>
    <property type="match status" value="1"/>
</dbReference>
<organism evidence="18">
    <name type="scientific">Fervidicoccus fontis</name>
    <dbReference type="NCBI Taxonomy" id="683846"/>
    <lineage>
        <taxon>Archaea</taxon>
        <taxon>Thermoproteota</taxon>
        <taxon>Thermoprotei</taxon>
        <taxon>Fervidicoccales</taxon>
        <taxon>Fervidicoccaceae</taxon>
        <taxon>Fervidicoccus</taxon>
    </lineage>
</organism>
<feature type="binding site" evidence="14">
    <location>
        <begin position="114"/>
        <end position="117"/>
    </location>
    <ligand>
        <name>GTP</name>
        <dbReference type="ChEBI" id="CHEBI:37565"/>
        <label>1</label>
    </ligand>
</feature>
<evidence type="ECO:0000256" key="16">
    <source>
        <dbReference type="SAM" id="Phobius"/>
    </source>
</evidence>
<dbReference type="InterPro" id="IPR027417">
    <property type="entry name" value="P-loop_NTPase"/>
</dbReference>
<dbReference type="InterPro" id="IPR011640">
    <property type="entry name" value="Fe2_transport_prot_B_C"/>
</dbReference>
<keyword evidence="7 16" id="KW-1133">Transmembrane helix</keyword>
<feature type="transmembrane region" description="Helical" evidence="16">
    <location>
        <begin position="697"/>
        <end position="718"/>
    </location>
</feature>
<dbReference type="Pfam" id="PF07670">
    <property type="entry name" value="Gate"/>
    <property type="match status" value="2"/>
</dbReference>
<keyword evidence="8" id="KW-0408">Iron</keyword>
<evidence type="ECO:0000256" key="3">
    <source>
        <dbReference type="ARBA" id="ARBA00022475"/>
    </source>
</evidence>
<dbReference type="Gene3D" id="3.40.50.300">
    <property type="entry name" value="P-loop containing nucleotide triphosphate hydrolases"/>
    <property type="match status" value="1"/>
</dbReference>
<evidence type="ECO:0000256" key="5">
    <source>
        <dbReference type="ARBA" id="ARBA00022692"/>
    </source>
</evidence>
<dbReference type="PANTHER" id="PTHR43185:SF1">
    <property type="entry name" value="FE(2+) TRANSPORTER FEOB"/>
    <property type="match status" value="1"/>
</dbReference>
<evidence type="ECO:0000256" key="12">
    <source>
        <dbReference type="ARBA" id="ARBA00031200"/>
    </source>
</evidence>
<keyword evidence="4" id="KW-0410">Iron transport</keyword>
<evidence type="ECO:0000256" key="15">
    <source>
        <dbReference type="PIRSR" id="PIRSR603373-2"/>
    </source>
</evidence>
<evidence type="ECO:0000256" key="9">
    <source>
        <dbReference type="ARBA" id="ARBA00023065"/>
    </source>
</evidence>
<dbReference type="GO" id="GO:0005886">
    <property type="term" value="C:plasma membrane"/>
    <property type="evidence" value="ECO:0007669"/>
    <property type="project" value="UniProtKB-SubCell"/>
</dbReference>
<dbReference type="GO" id="GO:0046872">
    <property type="term" value="F:metal ion binding"/>
    <property type="evidence" value="ECO:0007669"/>
    <property type="project" value="UniProtKB-KW"/>
</dbReference>
<dbReference type="Pfam" id="PF02421">
    <property type="entry name" value="FeoB_N"/>
    <property type="match status" value="1"/>
</dbReference>
<feature type="binding site" evidence="15">
    <location>
        <position position="82"/>
    </location>
    <ligand>
        <name>Mg(2+)</name>
        <dbReference type="ChEBI" id="CHEBI:18420"/>
        <label>2</label>
    </ligand>
</feature>
<dbReference type="Pfam" id="PF07664">
    <property type="entry name" value="FeoB_C"/>
    <property type="match status" value="1"/>
</dbReference>
<evidence type="ECO:0000256" key="13">
    <source>
        <dbReference type="NCBIfam" id="TIGR00437"/>
    </source>
</evidence>
<keyword evidence="15" id="KW-0460">Magnesium</keyword>
<feature type="transmembrane region" description="Helical" evidence="16">
    <location>
        <begin position="730"/>
        <end position="752"/>
    </location>
</feature>
<dbReference type="InterPro" id="IPR041069">
    <property type="entry name" value="FeoB_Cyto"/>
</dbReference>
<feature type="transmembrane region" description="Helical" evidence="16">
    <location>
        <begin position="504"/>
        <end position="529"/>
    </location>
</feature>
<dbReference type="PRINTS" id="PR00326">
    <property type="entry name" value="GTP1OBG"/>
</dbReference>
<reference evidence="18" key="1">
    <citation type="journal article" date="2020" name="mSystems">
        <title>Genome- and Community-Level Interaction Insights into Carbon Utilization and Element Cycling Functions of Hydrothermarchaeota in Hydrothermal Sediment.</title>
        <authorList>
            <person name="Zhou Z."/>
            <person name="Liu Y."/>
            <person name="Xu W."/>
            <person name="Pan J."/>
            <person name="Luo Z.H."/>
            <person name="Li M."/>
        </authorList>
    </citation>
    <scope>NUCLEOTIDE SEQUENCE [LARGE SCALE GENOMIC DNA]</scope>
    <source>
        <strain evidence="18">SpSt-885</strain>
    </source>
</reference>
<sequence length="753" mass="82854">MVKKFIYALFFNHFGSIMEKGIAACSEAFSIYRGKHLSSGNLKINLNGTEKNGTASDKNCSITLLVAGSPNVGKSTFFNVITGKTVSVANWPGTTVEKKEAMIEYNGERICLVDLPGAYNLYSISLEEKITLNELLFGKYNAIVILADTLSLTKSLYFAIQVLELTKKAVLALTKYDEAHSKGIHLRPDGIQQALGIPTVPISSITGLGIDRLLEEAIKATEVEAGSMELRYPTLENSIEKIREALEKKHFELPWNARWIAIKLLEQEEVVSNYVYSIYGEDLRLLVENEIKEYIEKYNRSPREAIIDYRYDFVEGIVEKNVKFLEISKKGNGALERIMLNPLLGPLASTGIYLVVFFLAFTLNTGFPLNLILSSLGYERWAGILESYSISGILSSAFNYIADIARSSLGVYLPSVVVSLISDGIIPGVGSVLSFLPLIMVSIAFLAVLEDTGIGARMAIAYDAILNKFGLTGKSVFPILLGLGCNVPAVMSTRAIEDSTERKALIYSVPFIPCQARLVIMMALTAAFFTPLAGTFALITAYMISLLAMLFTARVIKKIYSIKGEAQGLIVELPPLHKPIWRVIWWHVWDNSKHFLKKAGTIIFALSIVIWVTLSYTPSLTIVSSPEESIAFHISSLLSPISKLYGLSGDVAWETAFMFLNGFIAKESFVESVVLFHPEASSLNEAVALMGYTVPQALAILIAANLYVPCVATLASMYGETKSFKGIIMYLTYSVLLAIAVSYLIYLLLGLLI</sequence>
<proteinExistence type="predicted"/>
<dbReference type="InterPro" id="IPR030389">
    <property type="entry name" value="G_FEOB_dom"/>
</dbReference>
<dbReference type="InterPro" id="IPR011642">
    <property type="entry name" value="Gate_dom"/>
</dbReference>
<evidence type="ECO:0000256" key="2">
    <source>
        <dbReference type="ARBA" id="ARBA00022448"/>
    </source>
</evidence>
<accession>A0A7J3SK80</accession>
<feature type="transmembrane region" description="Helical" evidence="16">
    <location>
        <begin position="432"/>
        <end position="449"/>
    </location>
</feature>
<comment type="caution">
    <text evidence="18">The sequence shown here is derived from an EMBL/GenBank/DDBJ whole genome shotgun (WGS) entry which is preliminary data.</text>
</comment>
<dbReference type="PROSITE" id="PS51711">
    <property type="entry name" value="G_FEOB"/>
    <property type="match status" value="1"/>
</dbReference>
<evidence type="ECO:0000256" key="10">
    <source>
        <dbReference type="ARBA" id="ARBA00023134"/>
    </source>
</evidence>
<feature type="binding site" evidence="15">
    <location>
        <position position="83"/>
    </location>
    <ligand>
        <name>Mg(2+)</name>
        <dbReference type="ChEBI" id="CHEBI:18420"/>
        <label>2</label>
    </ligand>
</feature>
<evidence type="ECO:0000256" key="11">
    <source>
        <dbReference type="ARBA" id="ARBA00023136"/>
    </source>
</evidence>
<keyword evidence="15" id="KW-0479">Metal-binding</keyword>
<feature type="binding site" evidence="15">
    <location>
        <position position="79"/>
    </location>
    <ligand>
        <name>Mg(2+)</name>
        <dbReference type="ChEBI" id="CHEBI:18420"/>
        <label>2</label>
    </ligand>
</feature>
<feature type="binding site" evidence="14">
    <location>
        <begin position="68"/>
        <end position="75"/>
    </location>
    <ligand>
        <name>GTP</name>
        <dbReference type="ChEBI" id="CHEBI:37565"/>
        <label>1</label>
    </ligand>
</feature>
<dbReference type="InterPro" id="IPR003373">
    <property type="entry name" value="Fe2_transport_prot-B"/>
</dbReference>
<evidence type="ECO:0000313" key="18">
    <source>
        <dbReference type="EMBL" id="HGZ59996.1"/>
    </source>
</evidence>
<keyword evidence="10 14" id="KW-0342">GTP-binding</keyword>
<name>A0A7J3SK80_9CREN</name>
<evidence type="ECO:0000256" key="6">
    <source>
        <dbReference type="ARBA" id="ARBA00022741"/>
    </source>
</evidence>
<dbReference type="NCBIfam" id="TIGR00437">
    <property type="entry name" value="feoB"/>
    <property type="match status" value="1"/>
</dbReference>
<feature type="transmembrane region" description="Helical" evidence="16">
    <location>
        <begin position="599"/>
        <end position="617"/>
    </location>
</feature>
<dbReference type="AlphaFoldDB" id="A0A7J3SK80"/>
<evidence type="ECO:0000256" key="8">
    <source>
        <dbReference type="ARBA" id="ARBA00023004"/>
    </source>
</evidence>
<keyword evidence="5 16" id="KW-0812">Transmembrane</keyword>
<keyword evidence="6 14" id="KW-0547">Nucleotide-binding</keyword>
<keyword evidence="2" id="KW-0813">Transport</keyword>
<dbReference type="CDD" id="cd01879">
    <property type="entry name" value="FeoB"/>
    <property type="match status" value="1"/>
</dbReference>
<evidence type="ECO:0000256" key="1">
    <source>
        <dbReference type="ARBA" id="ARBA00004651"/>
    </source>
</evidence>
<dbReference type="SUPFAM" id="SSF52540">
    <property type="entry name" value="P-loop containing nucleoside triphosphate hydrolases"/>
    <property type="match status" value="1"/>
</dbReference>
<evidence type="ECO:0000256" key="14">
    <source>
        <dbReference type="PIRSR" id="PIRSR603373-1"/>
    </source>
</evidence>
<dbReference type="GO" id="GO:0005525">
    <property type="term" value="F:GTP binding"/>
    <property type="evidence" value="ECO:0007669"/>
    <property type="project" value="UniProtKB-KW"/>
</dbReference>
<protein>
    <recommendedName>
        <fullName evidence="12 13">Ferrous iron transport protein B</fullName>
    </recommendedName>
</protein>
<feature type="transmembrane region" description="Helical" evidence="16">
    <location>
        <begin position="535"/>
        <end position="553"/>
    </location>
</feature>